<dbReference type="RefSeq" id="WP_007050413.1">
    <property type="nucleotide sequence ID" value="NZ_DS560019.1"/>
</dbReference>
<dbReference type="Gene3D" id="3.40.710.10">
    <property type="entry name" value="DD-peptidase/beta-lactamase superfamily"/>
    <property type="match status" value="1"/>
</dbReference>
<keyword evidence="10" id="KW-0645">Protease</keyword>
<gene>
    <name evidence="29" type="ORF">ANASTE_01648</name>
</gene>
<dbReference type="GO" id="GO:0008658">
    <property type="term" value="F:penicillin binding"/>
    <property type="evidence" value="ECO:0007669"/>
    <property type="project" value="InterPro"/>
</dbReference>
<dbReference type="Pfam" id="PF00912">
    <property type="entry name" value="Transgly"/>
    <property type="match status" value="1"/>
</dbReference>
<dbReference type="SUPFAM" id="SSF53955">
    <property type="entry name" value="Lysozyme-like"/>
    <property type="match status" value="1"/>
</dbReference>
<dbReference type="InterPro" id="IPR023346">
    <property type="entry name" value="Lysozyme-like_dom_sf"/>
</dbReference>
<reference evidence="29" key="1">
    <citation type="submission" date="2008-01" db="EMBL/GenBank/DDBJ databases">
        <authorList>
            <person name="Fulton L."/>
            <person name="Clifton S."/>
            <person name="Fulton B."/>
            <person name="Xu J."/>
            <person name="Minx P."/>
            <person name="Pepin K.H."/>
            <person name="Johnson M."/>
            <person name="Thiruvilangam P."/>
            <person name="Bhonagiri V."/>
            <person name="Nash W.E."/>
            <person name="Mardis E.R."/>
            <person name="Wilson R.K."/>
        </authorList>
    </citation>
    <scope>NUCLEOTIDE SEQUENCE [LARGE SCALE GENOMIC DNA]</scope>
    <source>
        <strain evidence="29">DSM 17244</strain>
    </source>
</reference>
<dbReference type="InterPro" id="IPR001460">
    <property type="entry name" value="PCN-bd_Tpept"/>
</dbReference>
<evidence type="ECO:0000313" key="30">
    <source>
        <dbReference type="Proteomes" id="UP000005178"/>
    </source>
</evidence>
<evidence type="ECO:0000256" key="4">
    <source>
        <dbReference type="ARBA" id="ARBA00007090"/>
    </source>
</evidence>
<dbReference type="GO" id="GO:0071555">
    <property type="term" value="P:cell wall organization"/>
    <property type="evidence" value="ECO:0007669"/>
    <property type="project" value="UniProtKB-KW"/>
</dbReference>
<dbReference type="EC" id="2.4.99.28" evidence="24"/>
<comment type="caution">
    <text evidence="29">The sequence shown here is derived from an EMBL/GenBank/DDBJ whole genome shotgun (WGS) entry which is preliminary data.</text>
</comment>
<comment type="pathway">
    <text evidence="26">Glycan biosynthesis.</text>
</comment>
<dbReference type="InterPro" id="IPR036950">
    <property type="entry name" value="PBP_transglycosylase"/>
</dbReference>
<dbReference type="STRING" id="445971.ANASTE_01648"/>
<keyword evidence="30" id="KW-1185">Reference proteome</keyword>
<dbReference type="GO" id="GO:0030288">
    <property type="term" value="C:outer membrane-bounded periplasmic space"/>
    <property type="evidence" value="ECO:0007669"/>
    <property type="project" value="TreeGrafter"/>
</dbReference>
<comment type="catalytic activity">
    <reaction evidence="25">
        <text>[GlcNAc-(1-&gt;4)-Mur2Ac(oyl-L-Ala-gamma-D-Glu-L-Lys-D-Ala-D-Ala)](n)-di-trans,octa-cis-undecaprenyl diphosphate + beta-D-GlcNAc-(1-&gt;4)-Mur2Ac(oyl-L-Ala-gamma-D-Glu-L-Lys-D-Ala-D-Ala)-di-trans,octa-cis-undecaprenyl diphosphate = [GlcNAc-(1-&gt;4)-Mur2Ac(oyl-L-Ala-gamma-D-Glu-L-Lys-D-Ala-D-Ala)](n+1)-di-trans,octa-cis-undecaprenyl diphosphate + di-trans,octa-cis-undecaprenyl diphosphate + H(+)</text>
        <dbReference type="Rhea" id="RHEA:23708"/>
        <dbReference type="Rhea" id="RHEA-COMP:9602"/>
        <dbReference type="Rhea" id="RHEA-COMP:9603"/>
        <dbReference type="ChEBI" id="CHEBI:15378"/>
        <dbReference type="ChEBI" id="CHEBI:58405"/>
        <dbReference type="ChEBI" id="CHEBI:60033"/>
        <dbReference type="ChEBI" id="CHEBI:78435"/>
        <dbReference type="EC" id="2.4.99.28"/>
    </reaction>
</comment>
<dbReference type="GO" id="GO:0046677">
    <property type="term" value="P:response to antibiotic"/>
    <property type="evidence" value="ECO:0007669"/>
    <property type="project" value="UniProtKB-KW"/>
</dbReference>
<dbReference type="eggNOG" id="COG0744">
    <property type="taxonomic scope" value="Bacteria"/>
</dbReference>
<dbReference type="HOGENOM" id="CLU_006354_2_2_9"/>
<evidence type="ECO:0000256" key="19">
    <source>
        <dbReference type="ARBA" id="ARBA00023136"/>
    </source>
</evidence>
<evidence type="ECO:0000256" key="17">
    <source>
        <dbReference type="ARBA" id="ARBA00022984"/>
    </source>
</evidence>
<accession>B1C8N3</accession>
<evidence type="ECO:0000256" key="13">
    <source>
        <dbReference type="ARBA" id="ARBA00022692"/>
    </source>
</evidence>
<dbReference type="GO" id="GO:0009002">
    <property type="term" value="F:serine-type D-Ala-D-Ala carboxypeptidase activity"/>
    <property type="evidence" value="ECO:0007669"/>
    <property type="project" value="UniProtKB-EC"/>
</dbReference>
<dbReference type="GeneID" id="98000710"/>
<evidence type="ECO:0000256" key="5">
    <source>
        <dbReference type="ARBA" id="ARBA00007739"/>
    </source>
</evidence>
<dbReference type="OrthoDB" id="9766909at2"/>
<dbReference type="InterPro" id="IPR001264">
    <property type="entry name" value="Glyco_trans_51"/>
</dbReference>
<keyword evidence="14" id="KW-0378">Hydrolase</keyword>
<keyword evidence="13" id="KW-0812">Transmembrane</keyword>
<keyword evidence="21" id="KW-0511">Multifunctional enzyme</keyword>
<keyword evidence="18" id="KW-1133">Transmembrane helix</keyword>
<evidence type="ECO:0000256" key="20">
    <source>
        <dbReference type="ARBA" id="ARBA00023251"/>
    </source>
</evidence>
<dbReference type="Proteomes" id="UP000005178">
    <property type="component" value="Unassembled WGS sequence"/>
</dbReference>
<comment type="subcellular location">
    <subcellularLocation>
        <location evidence="2">Cell membrane</location>
        <topology evidence="2">Single-pass type II membrane protein</topology>
    </subcellularLocation>
</comment>
<dbReference type="UniPathway" id="UPA00219"/>
<evidence type="ECO:0000256" key="9">
    <source>
        <dbReference type="ARBA" id="ARBA00022645"/>
    </source>
</evidence>
<feature type="domain" description="Glycosyl transferase family 51" evidence="28">
    <location>
        <begin position="52"/>
        <end position="228"/>
    </location>
</feature>
<evidence type="ECO:0000256" key="26">
    <source>
        <dbReference type="ARBA" id="ARBA00060592"/>
    </source>
</evidence>
<dbReference type="GO" id="GO:0005886">
    <property type="term" value="C:plasma membrane"/>
    <property type="evidence" value="ECO:0007669"/>
    <property type="project" value="UniProtKB-SubCell"/>
</dbReference>
<keyword evidence="9" id="KW-0121">Carboxypeptidase</keyword>
<comment type="function">
    <text evidence="1">Cell wall formation. Synthesis of cross-linked peptidoglycan from the lipid intermediates. The enzyme has a penicillin-insensitive transglycosylase N-terminal domain (formation of linear glycan strands) and a penicillin-sensitive transpeptidase C-terminal domain (cross-linking of the peptide subunits).</text>
</comment>
<evidence type="ECO:0000256" key="15">
    <source>
        <dbReference type="ARBA" id="ARBA00022960"/>
    </source>
</evidence>
<evidence type="ECO:0000256" key="10">
    <source>
        <dbReference type="ARBA" id="ARBA00022670"/>
    </source>
</evidence>
<dbReference type="GO" id="GO:0006508">
    <property type="term" value="P:proteolysis"/>
    <property type="evidence" value="ECO:0007669"/>
    <property type="project" value="UniProtKB-KW"/>
</dbReference>
<evidence type="ECO:0000259" key="27">
    <source>
        <dbReference type="Pfam" id="PF00905"/>
    </source>
</evidence>
<comment type="similarity">
    <text evidence="4">In the C-terminal section; belongs to the transpeptidase family.</text>
</comment>
<keyword evidence="19" id="KW-0472">Membrane</keyword>
<keyword evidence="22" id="KW-0961">Cell wall biogenesis/degradation</keyword>
<dbReference type="InterPro" id="IPR012338">
    <property type="entry name" value="Beta-lactam/transpept-like"/>
</dbReference>
<evidence type="ECO:0000256" key="3">
    <source>
        <dbReference type="ARBA" id="ARBA00004752"/>
    </source>
</evidence>
<dbReference type="GO" id="GO:0008360">
    <property type="term" value="P:regulation of cell shape"/>
    <property type="evidence" value="ECO:0007669"/>
    <property type="project" value="UniProtKB-KW"/>
</dbReference>
<dbReference type="PANTHER" id="PTHR32282">
    <property type="entry name" value="BINDING PROTEIN TRANSPEPTIDASE, PUTATIVE-RELATED"/>
    <property type="match status" value="1"/>
</dbReference>
<comment type="catalytic activity">
    <reaction evidence="23">
        <text>Preferential cleavage: (Ac)2-L-Lys-D-Ala-|-D-Ala. Also transpeptidation of peptidyl-alanyl moieties that are N-acyl substituents of D-alanine.</text>
        <dbReference type="EC" id="3.4.16.4"/>
    </reaction>
</comment>
<organism evidence="29 30">
    <name type="scientific">Anaerofustis stercorihominis DSM 17244</name>
    <dbReference type="NCBI Taxonomy" id="445971"/>
    <lineage>
        <taxon>Bacteria</taxon>
        <taxon>Bacillati</taxon>
        <taxon>Bacillota</taxon>
        <taxon>Clostridia</taxon>
        <taxon>Eubacteriales</taxon>
        <taxon>Eubacteriaceae</taxon>
        <taxon>Anaerofustis</taxon>
    </lineage>
</organism>
<dbReference type="EMBL" id="ABIL02000006">
    <property type="protein sequence ID" value="EDS71944.1"/>
    <property type="molecule type" value="Genomic_DNA"/>
</dbReference>
<evidence type="ECO:0000256" key="14">
    <source>
        <dbReference type="ARBA" id="ARBA00022801"/>
    </source>
</evidence>
<keyword evidence="8" id="KW-1003">Cell membrane</keyword>
<evidence type="ECO:0000256" key="18">
    <source>
        <dbReference type="ARBA" id="ARBA00022989"/>
    </source>
</evidence>
<sequence>MKKSLTKILGILLIGIILAGATLFMYVSLTLPDISGYTYSPKLKTQILTSDKKLVGEIYDENRTLVSIDDMPKNLVHAVVAIEDRRFYKHHGFDLKGIFRAIAVNLKGNGIHEGASTITQQVVRRLFLSDERTYTRKIKEILLAVKFEQEFNKDEIVEIYLNDVFMGQGTYGVEEASKRFFGKHVKDLTLEECALLAGIPQAPTVYNPTTKSGYKQSKIRKEEVLDAMEDSRYITHEENEKAKAVKISIKKSDSQKNFNGRIRKGCGAYSQRVLSEAQNVLVNSFTNKNQMSKKKAQEKVEQMINQDGIKIYCSLNMSLQTAGVKSVDSFMSAYGLKDSADMAFVTVDGSNGKVLAYYGGSSSIDMANTPRQPGSTIKPLYVSKYLEQPDKTIYSTVQDGPINLYGYSPKNYGNKYYGRVTIQKAITNSLNTACLRLYDELGVKENGDLAGYDAVKEFGFSTLVDVKDDPVYNDNNYAFALGGLTYGFKPLELANAYSVFANDGEKYPYYFVDKITTKDGKLLYEREPSTAKRVRTSEANSAIVECMKGVVKYGTGTLAQTQYETFGKTGTTHDNKDFWFCGVTGNLATSIWVGTPSNKILYGISSSGVASFYNRYVNNTNEIDDFGKIANVANSQNSADKEIKYKNILVVKDNIDVTNREYFTRLEVETVSIPEEDVNKYSDRIVTKATVDASTGLLFNKEKCDKENKEIRYYISGKEPKQLCNKLHIF</sequence>
<dbReference type="SUPFAM" id="SSF56601">
    <property type="entry name" value="beta-lactamase/transpeptidase-like"/>
    <property type="match status" value="1"/>
</dbReference>
<evidence type="ECO:0000256" key="11">
    <source>
        <dbReference type="ARBA" id="ARBA00022676"/>
    </source>
</evidence>
<evidence type="ECO:0000259" key="28">
    <source>
        <dbReference type="Pfam" id="PF00912"/>
    </source>
</evidence>
<keyword evidence="20" id="KW-0046">Antibiotic resistance</keyword>
<evidence type="ECO:0000256" key="16">
    <source>
        <dbReference type="ARBA" id="ARBA00022968"/>
    </source>
</evidence>
<keyword evidence="17" id="KW-0573">Peptidoglycan synthesis</keyword>
<evidence type="ECO:0000256" key="21">
    <source>
        <dbReference type="ARBA" id="ARBA00023268"/>
    </source>
</evidence>
<dbReference type="AlphaFoldDB" id="B1C8N3"/>
<dbReference type="InterPro" id="IPR050396">
    <property type="entry name" value="Glycosyltr_51/Transpeptidase"/>
</dbReference>
<dbReference type="GO" id="GO:0009252">
    <property type="term" value="P:peptidoglycan biosynthetic process"/>
    <property type="evidence" value="ECO:0007669"/>
    <property type="project" value="UniProtKB-UniPathway"/>
</dbReference>
<protein>
    <recommendedName>
        <fullName evidence="7">Penicillin-binding protein 1A</fullName>
        <ecNumber evidence="24">2.4.99.28</ecNumber>
        <ecNumber evidence="6">3.4.16.4</ecNumber>
    </recommendedName>
</protein>
<proteinExistence type="inferred from homology"/>
<evidence type="ECO:0000256" key="6">
    <source>
        <dbReference type="ARBA" id="ARBA00012448"/>
    </source>
</evidence>
<keyword evidence="16" id="KW-0735">Signal-anchor</keyword>
<evidence type="ECO:0000256" key="2">
    <source>
        <dbReference type="ARBA" id="ARBA00004401"/>
    </source>
</evidence>
<keyword evidence="11" id="KW-0328">Glycosyltransferase</keyword>
<evidence type="ECO:0000256" key="8">
    <source>
        <dbReference type="ARBA" id="ARBA00022475"/>
    </source>
</evidence>
<evidence type="ECO:0000256" key="7">
    <source>
        <dbReference type="ARBA" id="ARBA00018638"/>
    </source>
</evidence>
<evidence type="ECO:0000256" key="12">
    <source>
        <dbReference type="ARBA" id="ARBA00022679"/>
    </source>
</evidence>
<dbReference type="Pfam" id="PF00905">
    <property type="entry name" value="Transpeptidase"/>
    <property type="match status" value="1"/>
</dbReference>
<dbReference type="FunFam" id="1.10.3810.10:FF:000001">
    <property type="entry name" value="Penicillin-binding protein 1A"/>
    <property type="match status" value="1"/>
</dbReference>
<feature type="domain" description="Penicillin-binding protein transpeptidase" evidence="27">
    <location>
        <begin position="342"/>
        <end position="576"/>
    </location>
</feature>
<dbReference type="PANTHER" id="PTHR32282:SF11">
    <property type="entry name" value="PENICILLIN-BINDING PROTEIN 1B"/>
    <property type="match status" value="1"/>
</dbReference>
<evidence type="ECO:0000256" key="24">
    <source>
        <dbReference type="ARBA" id="ARBA00044770"/>
    </source>
</evidence>
<keyword evidence="15" id="KW-0133">Cell shape</keyword>
<dbReference type="Gene3D" id="1.10.3810.10">
    <property type="entry name" value="Biosynthetic peptidoglycan transglycosylase-like"/>
    <property type="match status" value="1"/>
</dbReference>
<comment type="similarity">
    <text evidence="5">In the N-terminal section; belongs to the glycosyltransferase 51 family.</text>
</comment>
<dbReference type="GO" id="GO:0008955">
    <property type="term" value="F:peptidoglycan glycosyltransferase activity"/>
    <property type="evidence" value="ECO:0007669"/>
    <property type="project" value="UniProtKB-EC"/>
</dbReference>
<keyword evidence="12" id="KW-0808">Transferase</keyword>
<evidence type="ECO:0000256" key="25">
    <source>
        <dbReference type="ARBA" id="ARBA00049902"/>
    </source>
</evidence>
<evidence type="ECO:0000256" key="22">
    <source>
        <dbReference type="ARBA" id="ARBA00023316"/>
    </source>
</evidence>
<dbReference type="EC" id="3.4.16.4" evidence="6"/>
<evidence type="ECO:0000256" key="1">
    <source>
        <dbReference type="ARBA" id="ARBA00002624"/>
    </source>
</evidence>
<comment type="pathway">
    <text evidence="3">Cell wall biogenesis; peptidoglycan biosynthesis.</text>
</comment>
<evidence type="ECO:0000256" key="23">
    <source>
        <dbReference type="ARBA" id="ARBA00034000"/>
    </source>
</evidence>
<name>B1C8N3_9FIRM</name>
<evidence type="ECO:0000313" key="29">
    <source>
        <dbReference type="EMBL" id="EDS71944.1"/>
    </source>
</evidence>
<reference evidence="29" key="2">
    <citation type="submission" date="2013-08" db="EMBL/GenBank/DDBJ databases">
        <title>Draft genome sequence of Anaerofustis stercorihominis (DSM 17244).</title>
        <authorList>
            <person name="Sudarsanam P."/>
            <person name="Ley R."/>
            <person name="Guruge J."/>
            <person name="Turnbaugh P.J."/>
            <person name="Mahowald M."/>
            <person name="Liep D."/>
            <person name="Gordon J."/>
        </authorList>
    </citation>
    <scope>NUCLEOTIDE SEQUENCE</scope>
    <source>
        <strain evidence="29">DSM 17244</strain>
    </source>
</reference>